<reference evidence="1 2" key="1">
    <citation type="submission" date="2024-03" db="EMBL/GenBank/DDBJ databases">
        <title>Aureococcus anophagefferens CCMP1851 and Kratosvirus quantuckense: Draft genome of a second virus-susceptible host strain in the model system.</title>
        <authorList>
            <person name="Chase E."/>
            <person name="Truchon A.R."/>
            <person name="Schepens W."/>
            <person name="Wilhelm S.W."/>
        </authorList>
    </citation>
    <scope>NUCLEOTIDE SEQUENCE [LARGE SCALE GENOMIC DNA]</scope>
    <source>
        <strain evidence="1 2">CCMP1851</strain>
    </source>
</reference>
<dbReference type="PANTHER" id="PTHR12277">
    <property type="entry name" value="ALPHA/BETA HYDROLASE DOMAIN-CONTAINING PROTEIN"/>
    <property type="match status" value="1"/>
</dbReference>
<name>A0ABR1G439_AURAN</name>
<dbReference type="GO" id="GO:0016787">
    <property type="term" value="F:hydrolase activity"/>
    <property type="evidence" value="ECO:0007669"/>
    <property type="project" value="UniProtKB-KW"/>
</dbReference>
<evidence type="ECO:0000313" key="1">
    <source>
        <dbReference type="EMBL" id="KAK7247787.1"/>
    </source>
</evidence>
<comment type="caution">
    <text evidence="1">The sequence shown here is derived from an EMBL/GenBank/DDBJ whole genome shotgun (WGS) entry which is preliminary data.</text>
</comment>
<dbReference type="PANTHER" id="PTHR12277:SF81">
    <property type="entry name" value="PROTEIN ABHD13"/>
    <property type="match status" value="1"/>
</dbReference>
<dbReference type="Proteomes" id="UP001363151">
    <property type="component" value="Unassembled WGS sequence"/>
</dbReference>
<dbReference type="InterPro" id="IPR029058">
    <property type="entry name" value="AB_hydrolase_fold"/>
</dbReference>
<keyword evidence="2" id="KW-1185">Reference proteome</keyword>
<evidence type="ECO:0000313" key="2">
    <source>
        <dbReference type="Proteomes" id="UP001363151"/>
    </source>
</evidence>
<gene>
    <name evidence="1" type="ORF">SO694_00122045</name>
</gene>
<dbReference type="Gene3D" id="3.40.50.1820">
    <property type="entry name" value="alpha/beta hydrolase"/>
    <property type="match status" value="1"/>
</dbReference>
<accession>A0ABR1G439</accession>
<organism evidence="1 2">
    <name type="scientific">Aureococcus anophagefferens</name>
    <name type="common">Harmful bloom alga</name>
    <dbReference type="NCBI Taxonomy" id="44056"/>
    <lineage>
        <taxon>Eukaryota</taxon>
        <taxon>Sar</taxon>
        <taxon>Stramenopiles</taxon>
        <taxon>Ochrophyta</taxon>
        <taxon>Pelagophyceae</taxon>
        <taxon>Pelagomonadales</taxon>
        <taxon>Pelagomonadaceae</taxon>
        <taxon>Aureococcus</taxon>
    </lineage>
</organism>
<dbReference type="EMBL" id="JBBJCI010000127">
    <property type="protein sequence ID" value="KAK7247787.1"/>
    <property type="molecule type" value="Genomic_DNA"/>
</dbReference>
<protein>
    <submittedName>
        <fullName evidence="1">Palmitoyl-(Protein) hydrolase</fullName>
    </submittedName>
</protein>
<sequence length="283" mass="30484">MQSTINAVAFPVPPRSWSAAVLRRRSDLILLQTASGETTAAVHIVNRRRADSRPLTILYSHANAEDLGLSLPFADVLSRFCGCDVLAYEYLGYSISSGEPSEAGCLEYLLDDCGLEPHRVVVYGRSIGSGPTVDVASRTSGLGGMILQSPIASAGHVVLPEQMAKALAGFDLFKNYEKIKDVTCRTLMIHGRADTMVPFEHAQMLFPELRNQHPPLWIDGAGHHDMPDDLCLNAVANFVAYIEERNAKLYGRASSPDDDPADGDGRGHWLFGGVAALFGGGGS</sequence>
<dbReference type="SUPFAM" id="SSF53474">
    <property type="entry name" value="alpha/beta-Hydrolases"/>
    <property type="match status" value="1"/>
</dbReference>
<proteinExistence type="predicted"/>
<keyword evidence="1" id="KW-0378">Hydrolase</keyword>